<accession>A0A080Z2Q3</accession>
<evidence type="ECO:0000256" key="1">
    <source>
        <dbReference type="SAM" id="MobiDB-lite"/>
    </source>
</evidence>
<gene>
    <name evidence="2" type="ORF">F444_20946</name>
</gene>
<dbReference type="EMBL" id="ANJA01003855">
    <property type="protein sequence ID" value="ETO60914.1"/>
    <property type="molecule type" value="Genomic_DNA"/>
</dbReference>
<dbReference type="Proteomes" id="UP000028582">
    <property type="component" value="Unassembled WGS sequence"/>
</dbReference>
<evidence type="ECO:0000313" key="3">
    <source>
        <dbReference type="Proteomes" id="UP000028582"/>
    </source>
</evidence>
<dbReference type="AlphaFoldDB" id="A0A080Z2Q3"/>
<sequence length="103" mass="11082">MASTFVPSRLPPVGKAKHGKKSGSSGASVQAHSVLRRHLAHLRADRDTPTFGQASGVATASFKFLFTAPDNSTRPRRISFALQKEKGEESDTCLTTTGRSRDL</sequence>
<proteinExistence type="predicted"/>
<feature type="region of interest" description="Disordered" evidence="1">
    <location>
        <begin position="82"/>
        <end position="103"/>
    </location>
</feature>
<comment type="caution">
    <text evidence="2">The sequence shown here is derived from an EMBL/GenBank/DDBJ whole genome shotgun (WGS) entry which is preliminary data.</text>
</comment>
<feature type="compositionally biased region" description="Polar residues" evidence="1">
    <location>
        <begin position="92"/>
        <end position="103"/>
    </location>
</feature>
<feature type="region of interest" description="Disordered" evidence="1">
    <location>
        <begin position="1"/>
        <end position="32"/>
    </location>
</feature>
<evidence type="ECO:0000313" key="2">
    <source>
        <dbReference type="EMBL" id="ETO60914.1"/>
    </source>
</evidence>
<reference evidence="2 3" key="1">
    <citation type="submission" date="2013-11" db="EMBL/GenBank/DDBJ databases">
        <title>The Genome Sequence of Phytophthora parasitica P1976.</title>
        <authorList>
            <consortium name="The Broad Institute Genomics Platform"/>
            <person name="Russ C."/>
            <person name="Tyler B."/>
            <person name="Panabieres F."/>
            <person name="Shan W."/>
            <person name="Tripathy S."/>
            <person name="Grunwald N."/>
            <person name="Machado M."/>
            <person name="Johnson C.S."/>
            <person name="Walker B."/>
            <person name="Young S."/>
            <person name="Zeng Q."/>
            <person name="Gargeya S."/>
            <person name="Fitzgerald M."/>
            <person name="Haas B."/>
            <person name="Abouelleil A."/>
            <person name="Allen A.W."/>
            <person name="Alvarado L."/>
            <person name="Arachchi H.M."/>
            <person name="Berlin A.M."/>
            <person name="Chapman S.B."/>
            <person name="Gainer-Dewar J."/>
            <person name="Goldberg J."/>
            <person name="Griggs A."/>
            <person name="Gujja S."/>
            <person name="Hansen M."/>
            <person name="Howarth C."/>
            <person name="Imamovic A."/>
            <person name="Ireland A."/>
            <person name="Larimer J."/>
            <person name="McCowan C."/>
            <person name="Murphy C."/>
            <person name="Pearson M."/>
            <person name="Poon T.W."/>
            <person name="Priest M."/>
            <person name="Roberts A."/>
            <person name="Saif S."/>
            <person name="Shea T."/>
            <person name="Sisk P."/>
            <person name="Sykes S."/>
            <person name="Wortman J."/>
            <person name="Nusbaum C."/>
            <person name="Birren B."/>
        </authorList>
    </citation>
    <scope>NUCLEOTIDE SEQUENCE [LARGE SCALE GENOMIC DNA]</scope>
    <source>
        <strain evidence="2 3">P1976</strain>
    </source>
</reference>
<name>A0A080Z2Q3_PHYNI</name>
<organism evidence="2 3">
    <name type="scientific">Phytophthora nicotianae P1976</name>
    <dbReference type="NCBI Taxonomy" id="1317066"/>
    <lineage>
        <taxon>Eukaryota</taxon>
        <taxon>Sar</taxon>
        <taxon>Stramenopiles</taxon>
        <taxon>Oomycota</taxon>
        <taxon>Peronosporomycetes</taxon>
        <taxon>Peronosporales</taxon>
        <taxon>Peronosporaceae</taxon>
        <taxon>Phytophthora</taxon>
    </lineage>
</organism>
<protein>
    <submittedName>
        <fullName evidence="2">Uncharacterized protein</fullName>
    </submittedName>
</protein>